<dbReference type="Gene3D" id="3.40.30.10">
    <property type="entry name" value="Glutaredoxin"/>
    <property type="match status" value="1"/>
</dbReference>
<dbReference type="GO" id="GO:0034599">
    <property type="term" value="P:cellular response to oxidative stress"/>
    <property type="evidence" value="ECO:0007669"/>
    <property type="project" value="TreeGrafter"/>
</dbReference>
<comment type="similarity">
    <text evidence="8">Belongs to the peroxiredoxin family. BCP/PrxQ subfamily.</text>
</comment>
<dbReference type="GO" id="GO:0005737">
    <property type="term" value="C:cytoplasm"/>
    <property type="evidence" value="ECO:0007669"/>
    <property type="project" value="TreeGrafter"/>
</dbReference>
<dbReference type="InterPro" id="IPR036249">
    <property type="entry name" value="Thioredoxin-like_sf"/>
</dbReference>
<evidence type="ECO:0000256" key="8">
    <source>
        <dbReference type="ARBA" id="ARBA00038489"/>
    </source>
</evidence>
<comment type="catalytic activity">
    <reaction evidence="9">
        <text>a hydroperoxide + [thioredoxin]-dithiol = an alcohol + [thioredoxin]-disulfide + H2O</text>
        <dbReference type="Rhea" id="RHEA:62620"/>
        <dbReference type="Rhea" id="RHEA-COMP:10698"/>
        <dbReference type="Rhea" id="RHEA-COMP:10700"/>
        <dbReference type="ChEBI" id="CHEBI:15377"/>
        <dbReference type="ChEBI" id="CHEBI:29950"/>
        <dbReference type="ChEBI" id="CHEBI:30879"/>
        <dbReference type="ChEBI" id="CHEBI:35924"/>
        <dbReference type="ChEBI" id="CHEBI:50058"/>
        <dbReference type="EC" id="1.11.1.24"/>
    </reaction>
</comment>
<dbReference type="EMBL" id="JAFCMP010000095">
    <property type="protein sequence ID" value="KAG5187100.1"/>
    <property type="molecule type" value="Genomic_DNA"/>
</dbReference>
<keyword evidence="6" id="KW-0676">Redox-active center</keyword>
<dbReference type="Proteomes" id="UP000664859">
    <property type="component" value="Unassembled WGS sequence"/>
</dbReference>
<evidence type="ECO:0000256" key="7">
    <source>
        <dbReference type="ARBA" id="ARBA00032824"/>
    </source>
</evidence>
<keyword evidence="2" id="KW-0575">Peroxidase</keyword>
<reference evidence="11" key="1">
    <citation type="submission" date="2021-02" db="EMBL/GenBank/DDBJ databases">
        <title>First Annotated Genome of the Yellow-green Alga Tribonema minus.</title>
        <authorList>
            <person name="Mahan K.M."/>
        </authorList>
    </citation>
    <scope>NUCLEOTIDE SEQUENCE</scope>
    <source>
        <strain evidence="11">UTEX B ZZ1240</strain>
    </source>
</reference>
<dbReference type="GO" id="GO:0045454">
    <property type="term" value="P:cell redox homeostasis"/>
    <property type="evidence" value="ECO:0007669"/>
    <property type="project" value="TreeGrafter"/>
</dbReference>
<dbReference type="InterPro" id="IPR013766">
    <property type="entry name" value="Thioredoxin_domain"/>
</dbReference>
<evidence type="ECO:0000256" key="2">
    <source>
        <dbReference type="ARBA" id="ARBA00022559"/>
    </source>
</evidence>
<dbReference type="PANTHER" id="PTHR42801:SF4">
    <property type="entry name" value="AHPC_TSA FAMILY PROTEIN"/>
    <property type="match status" value="1"/>
</dbReference>
<dbReference type="AlphaFoldDB" id="A0A835Z8Y3"/>
<feature type="domain" description="Thioredoxin" evidence="10">
    <location>
        <begin position="30"/>
        <end position="174"/>
    </location>
</feature>
<accession>A0A835Z8Y3</accession>
<evidence type="ECO:0000256" key="6">
    <source>
        <dbReference type="ARBA" id="ARBA00023284"/>
    </source>
</evidence>
<sequence>MAGILSAVQGFVARSLPSVARSGAASLRMVKAGDSAPDFTLKDSAGKSVSLSSFKGKKNVVLFFFPKSDTPGCTKEACAFNAELPVFAKAGTEIIGISSDAEQAAFKAKYNLGMTLLADAGGAVRKLYNVPRSMFGALDGRVTYVIGKDGIVKKVHDNLIDAESHVSISKQALGI</sequence>
<keyword evidence="12" id="KW-1185">Reference proteome</keyword>
<evidence type="ECO:0000256" key="4">
    <source>
        <dbReference type="ARBA" id="ARBA00023002"/>
    </source>
</evidence>
<proteinExistence type="inferred from homology"/>
<keyword evidence="5" id="KW-1015">Disulfide bond</keyword>
<organism evidence="11 12">
    <name type="scientific">Tribonema minus</name>
    <dbReference type="NCBI Taxonomy" id="303371"/>
    <lineage>
        <taxon>Eukaryota</taxon>
        <taxon>Sar</taxon>
        <taxon>Stramenopiles</taxon>
        <taxon>Ochrophyta</taxon>
        <taxon>PX clade</taxon>
        <taxon>Xanthophyceae</taxon>
        <taxon>Tribonematales</taxon>
        <taxon>Tribonemataceae</taxon>
        <taxon>Tribonema</taxon>
    </lineage>
</organism>
<dbReference type="SUPFAM" id="SSF52833">
    <property type="entry name" value="Thioredoxin-like"/>
    <property type="match status" value="1"/>
</dbReference>
<dbReference type="EC" id="1.11.1.24" evidence="1"/>
<evidence type="ECO:0000313" key="11">
    <source>
        <dbReference type="EMBL" id="KAG5187100.1"/>
    </source>
</evidence>
<dbReference type="Pfam" id="PF00578">
    <property type="entry name" value="AhpC-TSA"/>
    <property type="match status" value="1"/>
</dbReference>
<protein>
    <recommendedName>
        <fullName evidence="1">thioredoxin-dependent peroxiredoxin</fullName>
        <ecNumber evidence="1">1.11.1.24</ecNumber>
    </recommendedName>
    <alternativeName>
        <fullName evidence="7">Thioredoxin peroxidase</fullName>
    </alternativeName>
</protein>
<evidence type="ECO:0000256" key="3">
    <source>
        <dbReference type="ARBA" id="ARBA00022862"/>
    </source>
</evidence>
<evidence type="ECO:0000256" key="9">
    <source>
        <dbReference type="ARBA" id="ARBA00049091"/>
    </source>
</evidence>
<dbReference type="CDD" id="cd03017">
    <property type="entry name" value="PRX_BCP"/>
    <property type="match status" value="1"/>
</dbReference>
<dbReference type="InterPro" id="IPR000866">
    <property type="entry name" value="AhpC/TSA"/>
</dbReference>
<evidence type="ECO:0000313" key="12">
    <source>
        <dbReference type="Proteomes" id="UP000664859"/>
    </source>
</evidence>
<evidence type="ECO:0000256" key="1">
    <source>
        <dbReference type="ARBA" id="ARBA00013017"/>
    </source>
</evidence>
<dbReference type="PANTHER" id="PTHR42801">
    <property type="entry name" value="THIOREDOXIN-DEPENDENT PEROXIDE REDUCTASE"/>
    <property type="match status" value="1"/>
</dbReference>
<evidence type="ECO:0000256" key="5">
    <source>
        <dbReference type="ARBA" id="ARBA00023157"/>
    </source>
</evidence>
<gene>
    <name evidence="11" type="ORF">JKP88DRAFT_308068</name>
</gene>
<dbReference type="OrthoDB" id="338622at2759"/>
<evidence type="ECO:0000259" key="10">
    <source>
        <dbReference type="PROSITE" id="PS51352"/>
    </source>
</evidence>
<name>A0A835Z8Y3_9STRA</name>
<dbReference type="GO" id="GO:0008379">
    <property type="term" value="F:thioredoxin peroxidase activity"/>
    <property type="evidence" value="ECO:0007669"/>
    <property type="project" value="TreeGrafter"/>
</dbReference>
<dbReference type="PROSITE" id="PS51352">
    <property type="entry name" value="THIOREDOXIN_2"/>
    <property type="match status" value="1"/>
</dbReference>
<comment type="caution">
    <text evidence="11">The sequence shown here is derived from an EMBL/GenBank/DDBJ whole genome shotgun (WGS) entry which is preliminary data.</text>
</comment>
<keyword evidence="4" id="KW-0560">Oxidoreductase</keyword>
<dbReference type="InterPro" id="IPR050924">
    <property type="entry name" value="Peroxiredoxin_BCP/PrxQ"/>
</dbReference>
<keyword evidence="3" id="KW-0049">Antioxidant</keyword>